<dbReference type="GO" id="GO:0009055">
    <property type="term" value="F:electron transfer activity"/>
    <property type="evidence" value="ECO:0007669"/>
    <property type="project" value="InterPro"/>
</dbReference>
<evidence type="ECO:0000256" key="4">
    <source>
        <dbReference type="PROSITE-ProRule" id="PRU00433"/>
    </source>
</evidence>
<evidence type="ECO:0000256" key="2">
    <source>
        <dbReference type="ARBA" id="ARBA00022723"/>
    </source>
</evidence>
<evidence type="ECO:0000256" key="5">
    <source>
        <dbReference type="SAM" id="SignalP"/>
    </source>
</evidence>
<evidence type="ECO:0000256" key="1">
    <source>
        <dbReference type="ARBA" id="ARBA00022617"/>
    </source>
</evidence>
<protein>
    <recommendedName>
        <fullName evidence="6">Cytochrome c domain-containing protein</fullName>
    </recommendedName>
</protein>
<evidence type="ECO:0000313" key="7">
    <source>
        <dbReference type="EMBL" id="GGG80024.1"/>
    </source>
</evidence>
<dbReference type="Proteomes" id="UP000647241">
    <property type="component" value="Unassembled WGS sequence"/>
</dbReference>
<feature type="domain" description="Cytochrome c" evidence="6">
    <location>
        <begin position="142"/>
        <end position="235"/>
    </location>
</feature>
<dbReference type="Pfam" id="PF00034">
    <property type="entry name" value="Cytochrom_C"/>
    <property type="match status" value="1"/>
</dbReference>
<keyword evidence="2 4" id="KW-0479">Metal-binding</keyword>
<dbReference type="GO" id="GO:0020037">
    <property type="term" value="F:heme binding"/>
    <property type="evidence" value="ECO:0007669"/>
    <property type="project" value="InterPro"/>
</dbReference>
<dbReference type="PROSITE" id="PS51007">
    <property type="entry name" value="CYTC"/>
    <property type="match status" value="2"/>
</dbReference>
<organism evidence="7 8">
    <name type="scientific">Edaphobacter dinghuensis</name>
    <dbReference type="NCBI Taxonomy" id="1560005"/>
    <lineage>
        <taxon>Bacteria</taxon>
        <taxon>Pseudomonadati</taxon>
        <taxon>Acidobacteriota</taxon>
        <taxon>Terriglobia</taxon>
        <taxon>Terriglobales</taxon>
        <taxon>Acidobacteriaceae</taxon>
        <taxon>Edaphobacter</taxon>
    </lineage>
</organism>
<reference evidence="7" key="1">
    <citation type="journal article" date="2014" name="Int. J. Syst. Evol. Microbiol.">
        <title>Complete genome sequence of Corynebacterium casei LMG S-19264T (=DSM 44701T), isolated from a smear-ripened cheese.</title>
        <authorList>
            <consortium name="US DOE Joint Genome Institute (JGI-PGF)"/>
            <person name="Walter F."/>
            <person name="Albersmeier A."/>
            <person name="Kalinowski J."/>
            <person name="Ruckert C."/>
        </authorList>
    </citation>
    <scope>NUCLEOTIDE SEQUENCE</scope>
    <source>
        <strain evidence="7">CGMCC 1.12997</strain>
    </source>
</reference>
<gene>
    <name evidence="7" type="ORF">GCM10011585_24180</name>
</gene>
<reference evidence="7" key="2">
    <citation type="submission" date="2020-09" db="EMBL/GenBank/DDBJ databases">
        <authorList>
            <person name="Sun Q."/>
            <person name="Zhou Y."/>
        </authorList>
    </citation>
    <scope>NUCLEOTIDE SEQUENCE</scope>
    <source>
        <strain evidence="7">CGMCC 1.12997</strain>
    </source>
</reference>
<name>A0A917HHM7_9BACT</name>
<dbReference type="PANTHER" id="PTHR35008">
    <property type="entry name" value="BLL4482 PROTEIN-RELATED"/>
    <property type="match status" value="1"/>
</dbReference>
<dbReference type="RefSeq" id="WP_188554485.1">
    <property type="nucleotide sequence ID" value="NZ_BMGT01000003.1"/>
</dbReference>
<evidence type="ECO:0000259" key="6">
    <source>
        <dbReference type="PROSITE" id="PS51007"/>
    </source>
</evidence>
<feature type="signal peptide" evidence="5">
    <location>
        <begin position="1"/>
        <end position="24"/>
    </location>
</feature>
<keyword evidence="1 4" id="KW-0349">Heme</keyword>
<feature type="domain" description="Cytochrome c" evidence="6">
    <location>
        <begin position="39"/>
        <end position="122"/>
    </location>
</feature>
<dbReference type="Pfam" id="PF13442">
    <property type="entry name" value="Cytochrome_CBB3"/>
    <property type="match status" value="1"/>
</dbReference>
<dbReference type="PROSITE" id="PS51257">
    <property type="entry name" value="PROKAR_LIPOPROTEIN"/>
    <property type="match status" value="1"/>
</dbReference>
<evidence type="ECO:0000313" key="8">
    <source>
        <dbReference type="Proteomes" id="UP000647241"/>
    </source>
</evidence>
<sequence>MKVQTLLSCVVVSLLTFASFGCNSAPGRPKAEPEVPRPEEIHDFATLYKQNCAACHGENGKQGIATSLANPEYLALAGEDTLIRITAKGIPGTLMPPFAQSAGGMLTDQQVHDLVDGMIRQWGNSQALAGQSAPSYAATGTGDVQQGQQSFTTYCASCHGPDGTGLKGKNVGANASRGSIVDPSYLALVSDQNLRTTAIVGLPGQGMPDWRGDVLSHAMTDKDVTDIVAWLASHRTQFPGQQYPATAPTAQQPQ</sequence>
<dbReference type="InterPro" id="IPR051459">
    <property type="entry name" value="Cytochrome_c-type_DH"/>
</dbReference>
<keyword evidence="8" id="KW-1185">Reference proteome</keyword>
<comment type="caution">
    <text evidence="7">The sequence shown here is derived from an EMBL/GenBank/DDBJ whole genome shotgun (WGS) entry which is preliminary data.</text>
</comment>
<dbReference type="Gene3D" id="1.10.760.10">
    <property type="entry name" value="Cytochrome c-like domain"/>
    <property type="match status" value="2"/>
</dbReference>
<keyword evidence="3 4" id="KW-0408">Iron</keyword>
<proteinExistence type="predicted"/>
<dbReference type="GO" id="GO:0046872">
    <property type="term" value="F:metal ion binding"/>
    <property type="evidence" value="ECO:0007669"/>
    <property type="project" value="UniProtKB-KW"/>
</dbReference>
<accession>A0A917HHM7</accession>
<evidence type="ECO:0000256" key="3">
    <source>
        <dbReference type="ARBA" id="ARBA00023004"/>
    </source>
</evidence>
<dbReference type="InterPro" id="IPR036909">
    <property type="entry name" value="Cyt_c-like_dom_sf"/>
</dbReference>
<keyword evidence="5" id="KW-0732">Signal</keyword>
<dbReference type="AlphaFoldDB" id="A0A917HHM7"/>
<dbReference type="PANTHER" id="PTHR35008:SF8">
    <property type="entry name" value="ALCOHOL DEHYDROGENASE CYTOCHROME C SUBUNIT"/>
    <property type="match status" value="1"/>
</dbReference>
<dbReference type="SUPFAM" id="SSF46626">
    <property type="entry name" value="Cytochrome c"/>
    <property type="match status" value="2"/>
</dbReference>
<dbReference type="InterPro" id="IPR009056">
    <property type="entry name" value="Cyt_c-like_dom"/>
</dbReference>
<dbReference type="EMBL" id="BMGT01000003">
    <property type="protein sequence ID" value="GGG80024.1"/>
    <property type="molecule type" value="Genomic_DNA"/>
</dbReference>
<feature type="chain" id="PRO_5037732265" description="Cytochrome c domain-containing protein" evidence="5">
    <location>
        <begin position="25"/>
        <end position="254"/>
    </location>
</feature>